<accession>A0ABT4J7D7</accession>
<feature type="domain" description="Flavin reductase like" evidence="2">
    <location>
        <begin position="17"/>
        <end position="163"/>
    </location>
</feature>
<evidence type="ECO:0000313" key="3">
    <source>
        <dbReference type="EMBL" id="MCZ0963014.1"/>
    </source>
</evidence>
<name>A0ABT4J7D7_9RHOB</name>
<protein>
    <submittedName>
        <fullName evidence="3">Flavin reductase family protein</fullName>
    </submittedName>
</protein>
<dbReference type="Gene3D" id="2.30.110.10">
    <property type="entry name" value="Electron Transport, Fmn-binding Protein, Chain A"/>
    <property type="match status" value="1"/>
</dbReference>
<dbReference type="SMART" id="SM00903">
    <property type="entry name" value="Flavin_Reduct"/>
    <property type="match status" value="1"/>
</dbReference>
<dbReference type="Pfam" id="PF01613">
    <property type="entry name" value="Flavin_Reduct"/>
    <property type="match status" value="1"/>
</dbReference>
<dbReference type="PANTHER" id="PTHR30466">
    <property type="entry name" value="FLAVIN REDUCTASE"/>
    <property type="match status" value="1"/>
</dbReference>
<keyword evidence="4" id="KW-1185">Reference proteome</keyword>
<dbReference type="PANTHER" id="PTHR30466:SF1">
    <property type="entry name" value="FMN REDUCTASE (NADH) RUTF"/>
    <property type="match status" value="1"/>
</dbReference>
<dbReference type="RefSeq" id="WP_268943070.1">
    <property type="nucleotide sequence ID" value="NZ_JAPTYD010000026.1"/>
</dbReference>
<evidence type="ECO:0000313" key="4">
    <source>
        <dbReference type="Proteomes" id="UP001149822"/>
    </source>
</evidence>
<proteinExistence type="predicted"/>
<sequence length="167" mass="17655">MNMHTGSVAADSFKEAMARLAGGVSLVTTRDGQGNPLGMVATAVASVSAEPPTVLICVNRSASIYSHLREQGIFCVNFLAQDHEDLVTRFSSSTARASRFDGGGWMQRTTGAPVLEDALASLDCRLESQVENGTHSVFFGQVLEAKSGAPRPPLVHFNRGFSGLSAL</sequence>
<organism evidence="3 4">
    <name type="scientific">Paracoccus benzoatiresistens</name>
    <dbReference type="NCBI Taxonomy" id="2997341"/>
    <lineage>
        <taxon>Bacteria</taxon>
        <taxon>Pseudomonadati</taxon>
        <taxon>Pseudomonadota</taxon>
        <taxon>Alphaproteobacteria</taxon>
        <taxon>Rhodobacterales</taxon>
        <taxon>Paracoccaceae</taxon>
        <taxon>Paracoccus</taxon>
    </lineage>
</organism>
<dbReference type="EMBL" id="JAPTYD010000026">
    <property type="protein sequence ID" value="MCZ0963014.1"/>
    <property type="molecule type" value="Genomic_DNA"/>
</dbReference>
<comment type="caution">
    <text evidence="3">The sequence shown here is derived from an EMBL/GenBank/DDBJ whole genome shotgun (WGS) entry which is preliminary data.</text>
</comment>
<dbReference type="InterPro" id="IPR012349">
    <property type="entry name" value="Split_barrel_FMN-bd"/>
</dbReference>
<dbReference type="Proteomes" id="UP001149822">
    <property type="component" value="Unassembled WGS sequence"/>
</dbReference>
<evidence type="ECO:0000256" key="1">
    <source>
        <dbReference type="ARBA" id="ARBA00023002"/>
    </source>
</evidence>
<reference evidence="3" key="1">
    <citation type="submission" date="2022-12" db="EMBL/GenBank/DDBJ databases">
        <title>Paracoccus sp. EF6 isolated from a lake water.</title>
        <authorList>
            <person name="Liu H."/>
        </authorList>
    </citation>
    <scope>NUCLEOTIDE SEQUENCE</scope>
    <source>
        <strain evidence="3">EF6</strain>
    </source>
</reference>
<dbReference type="SUPFAM" id="SSF50475">
    <property type="entry name" value="FMN-binding split barrel"/>
    <property type="match status" value="1"/>
</dbReference>
<dbReference type="InterPro" id="IPR050268">
    <property type="entry name" value="NADH-dep_flavin_reductase"/>
</dbReference>
<evidence type="ECO:0000259" key="2">
    <source>
        <dbReference type="SMART" id="SM00903"/>
    </source>
</evidence>
<gene>
    <name evidence="3" type="ORF">OU682_15450</name>
</gene>
<dbReference type="InterPro" id="IPR002563">
    <property type="entry name" value="Flavin_Rdtase-like_dom"/>
</dbReference>
<keyword evidence="1" id="KW-0560">Oxidoreductase</keyword>